<accession>A0A3N4V6J0</accession>
<feature type="transmembrane region" description="Helical" evidence="2">
    <location>
        <begin position="30"/>
        <end position="52"/>
    </location>
</feature>
<feature type="coiled-coil region" evidence="1">
    <location>
        <begin position="264"/>
        <end position="291"/>
    </location>
</feature>
<reference evidence="3 4" key="1">
    <citation type="submission" date="2018-11" db="EMBL/GenBank/DDBJ databases">
        <title>Genomic Encyclopedia of Type Strains, Phase IV (KMG-IV): sequencing the most valuable type-strain genomes for metagenomic binning, comparative biology and taxonomic classification.</title>
        <authorList>
            <person name="Goeker M."/>
        </authorList>
    </citation>
    <scope>NUCLEOTIDE SEQUENCE [LARGE SCALE GENOMIC DNA]</scope>
    <source>
        <strain evidence="3 4">DSM 101684</strain>
    </source>
</reference>
<keyword evidence="4" id="KW-1185">Reference proteome</keyword>
<dbReference type="RefSeq" id="WP_124219933.1">
    <property type="nucleotide sequence ID" value="NZ_RKQL01000001.1"/>
</dbReference>
<evidence type="ECO:0000313" key="3">
    <source>
        <dbReference type="EMBL" id="RPE72717.1"/>
    </source>
</evidence>
<evidence type="ECO:0008006" key="5">
    <source>
        <dbReference type="Google" id="ProtNLM"/>
    </source>
</evidence>
<organism evidence="3 4">
    <name type="scientific">Tibeticola sediminis</name>
    <dbReference type="NCBI Taxonomy" id="1917811"/>
    <lineage>
        <taxon>Bacteria</taxon>
        <taxon>Pseudomonadati</taxon>
        <taxon>Pseudomonadota</taxon>
        <taxon>Betaproteobacteria</taxon>
        <taxon>Burkholderiales</taxon>
        <taxon>Comamonadaceae</taxon>
        <taxon>Tibeticola</taxon>
    </lineage>
</organism>
<keyword evidence="1" id="KW-0175">Coiled coil</keyword>
<dbReference type="EMBL" id="RKQL01000001">
    <property type="protein sequence ID" value="RPE72717.1"/>
    <property type="molecule type" value="Genomic_DNA"/>
</dbReference>
<gene>
    <name evidence="3" type="ORF">EDC62_0419</name>
</gene>
<evidence type="ECO:0000313" key="4">
    <source>
        <dbReference type="Proteomes" id="UP000272193"/>
    </source>
</evidence>
<protein>
    <recommendedName>
        <fullName evidence="5">HEAT repeat protein</fullName>
    </recommendedName>
</protein>
<name>A0A3N4V6J0_9BURK</name>
<proteinExistence type="predicted"/>
<feature type="transmembrane region" description="Helical" evidence="2">
    <location>
        <begin position="64"/>
        <end position="92"/>
    </location>
</feature>
<dbReference type="OrthoDB" id="5393896at2"/>
<evidence type="ECO:0000256" key="1">
    <source>
        <dbReference type="SAM" id="Coils"/>
    </source>
</evidence>
<dbReference type="Proteomes" id="UP000272193">
    <property type="component" value="Unassembled WGS sequence"/>
</dbReference>
<evidence type="ECO:0000256" key="2">
    <source>
        <dbReference type="SAM" id="Phobius"/>
    </source>
</evidence>
<keyword evidence="2" id="KW-1133">Transmembrane helix</keyword>
<sequence length="342" mass="38289">MDPIQFYKLAFLSLSLESAALVLLNTRGDAYFFAFWVTHGAAAVVAAWLVWTTLPKTLRRPRRYALSLVFLLALLFPLLGVAGLVVAVRIALASPKAPRVQDAVQDAPKLEIYAIRPGMDHEVDALPPGKVARIAVDPKRSTSQRIRAVLALRDMPARLALPLLRQLLGDPDEEIRLLAYSIASTWEQRVTADLQKVKQEFEALQARSTARPEALAQAAKRVAELQMEFIYQGLAQGDLRRFALDQAWTYTQFGLRVQPNDPTLLMLQLRLAMARDDLDAAQDALMQLDENASPAVWVPYAAELAWKARHFTAVRAILSQLRMAEVAPRLRPMMQLWFAEEG</sequence>
<keyword evidence="2" id="KW-0812">Transmembrane</keyword>
<comment type="caution">
    <text evidence="3">The sequence shown here is derived from an EMBL/GenBank/DDBJ whole genome shotgun (WGS) entry which is preliminary data.</text>
</comment>
<dbReference type="AlphaFoldDB" id="A0A3N4V6J0"/>
<keyword evidence="2" id="KW-0472">Membrane</keyword>